<evidence type="ECO:0000256" key="8">
    <source>
        <dbReference type="ARBA" id="ARBA00022840"/>
    </source>
</evidence>
<accession>A0A540NCM6</accession>
<evidence type="ECO:0000256" key="4">
    <source>
        <dbReference type="ARBA" id="ARBA00022679"/>
    </source>
</evidence>
<dbReference type="GO" id="GO:0005524">
    <property type="term" value="F:ATP binding"/>
    <property type="evidence" value="ECO:0007669"/>
    <property type="project" value="UniProtKB-KW"/>
</dbReference>
<keyword evidence="15" id="KW-0812">Transmembrane</keyword>
<dbReference type="EC" id="2.7.11.1" evidence="13"/>
<keyword evidence="14" id="KW-0245">EGF-like domain</keyword>
<keyword evidence="9" id="KW-1015">Disulfide bond</keyword>
<gene>
    <name evidence="20" type="ORF">C1H46_005626</name>
</gene>
<dbReference type="PANTHER" id="PTHR27002:SF1087">
    <property type="entry name" value="PROTEIN KINASE DOMAIN-CONTAINING PROTEIN"/>
    <property type="match status" value="1"/>
</dbReference>
<evidence type="ECO:0000256" key="15">
    <source>
        <dbReference type="SAM" id="Phobius"/>
    </source>
</evidence>
<evidence type="ECO:0000259" key="17">
    <source>
        <dbReference type="PROSITE" id="PS50011"/>
    </source>
</evidence>
<dbReference type="SMART" id="SM00108">
    <property type="entry name" value="B_lectin"/>
    <property type="match status" value="1"/>
</dbReference>
<feature type="domain" description="EGF-like" evidence="18">
    <location>
        <begin position="294"/>
        <end position="334"/>
    </location>
</feature>
<keyword evidence="21" id="KW-1185">Reference proteome</keyword>
<evidence type="ECO:0000256" key="12">
    <source>
        <dbReference type="ARBA" id="ARBA00048679"/>
    </source>
</evidence>
<dbReference type="PROSITE" id="PS50026">
    <property type="entry name" value="EGF_3"/>
    <property type="match status" value="1"/>
</dbReference>
<keyword evidence="15" id="KW-0472">Membrane</keyword>
<keyword evidence="3 13" id="KW-0723">Serine/threonine-protein kinase</keyword>
<evidence type="ECO:0000259" key="19">
    <source>
        <dbReference type="PROSITE" id="PS50927"/>
    </source>
</evidence>
<dbReference type="InterPro" id="IPR008271">
    <property type="entry name" value="Ser/Thr_kinase_AS"/>
</dbReference>
<evidence type="ECO:0000313" key="21">
    <source>
        <dbReference type="Proteomes" id="UP000315295"/>
    </source>
</evidence>
<keyword evidence="2" id="KW-1003">Cell membrane</keyword>
<comment type="caution">
    <text evidence="20">The sequence shown here is derived from an EMBL/GenBank/DDBJ whole genome shotgun (WGS) entry which is preliminary data.</text>
</comment>
<dbReference type="Pfam" id="PF01453">
    <property type="entry name" value="B_lectin"/>
    <property type="match status" value="1"/>
</dbReference>
<dbReference type="Gene3D" id="1.10.510.10">
    <property type="entry name" value="Transferase(Phosphotransferase) domain 1"/>
    <property type="match status" value="1"/>
</dbReference>
<evidence type="ECO:0000256" key="5">
    <source>
        <dbReference type="ARBA" id="ARBA00022729"/>
    </source>
</evidence>
<evidence type="ECO:0000259" key="18">
    <source>
        <dbReference type="PROSITE" id="PS50026"/>
    </source>
</evidence>
<keyword evidence="4 13" id="KW-0808">Transferase</keyword>
<feature type="domain" description="Bulb-type lectin" evidence="19">
    <location>
        <begin position="30"/>
        <end position="152"/>
    </location>
</feature>
<proteinExistence type="inferred from homology"/>
<dbReference type="PROSITE" id="PS50927">
    <property type="entry name" value="BULB_LECTIN"/>
    <property type="match status" value="1"/>
</dbReference>
<dbReference type="FunFam" id="3.30.200.20:FF:000195">
    <property type="entry name" value="G-type lectin S-receptor-like serine/threonine-protein kinase"/>
    <property type="match status" value="1"/>
</dbReference>
<keyword evidence="7 13" id="KW-0418">Kinase</keyword>
<reference evidence="20 21" key="1">
    <citation type="journal article" date="2019" name="G3 (Bethesda)">
        <title>Sequencing of a Wild Apple (Malus baccata) Genome Unravels the Differences Between Cultivated and Wild Apple Species Regarding Disease Resistance and Cold Tolerance.</title>
        <authorList>
            <person name="Chen X."/>
        </authorList>
    </citation>
    <scope>NUCLEOTIDE SEQUENCE [LARGE SCALE GENOMIC DNA]</scope>
    <source>
        <strain evidence="21">cv. Shandingzi</strain>
        <tissue evidence="20">Leaves</tissue>
    </source>
</reference>
<evidence type="ECO:0000256" key="16">
    <source>
        <dbReference type="SAM" id="SignalP"/>
    </source>
</evidence>
<evidence type="ECO:0000256" key="7">
    <source>
        <dbReference type="ARBA" id="ARBA00022777"/>
    </source>
</evidence>
<dbReference type="Gene3D" id="3.30.200.20">
    <property type="entry name" value="Phosphorylase Kinase, domain 1"/>
    <property type="match status" value="1"/>
</dbReference>
<dbReference type="GO" id="GO:0005886">
    <property type="term" value="C:plasma membrane"/>
    <property type="evidence" value="ECO:0007669"/>
    <property type="project" value="UniProtKB-SubCell"/>
</dbReference>
<dbReference type="SUPFAM" id="SSF56112">
    <property type="entry name" value="Protein kinase-like (PK-like)"/>
    <property type="match status" value="1"/>
</dbReference>
<comment type="caution">
    <text evidence="14">Lacks conserved residue(s) required for the propagation of feature annotation.</text>
</comment>
<evidence type="ECO:0000256" key="9">
    <source>
        <dbReference type="ARBA" id="ARBA00023157"/>
    </source>
</evidence>
<evidence type="ECO:0000256" key="13">
    <source>
        <dbReference type="PIRNR" id="PIRNR000641"/>
    </source>
</evidence>
<dbReference type="PANTHER" id="PTHR27002">
    <property type="entry name" value="RECEPTOR-LIKE SERINE/THREONINE-PROTEIN KINASE SD1-8"/>
    <property type="match status" value="1"/>
</dbReference>
<dbReference type="PROSITE" id="PS50011">
    <property type="entry name" value="PROTEIN_KINASE_DOM"/>
    <property type="match status" value="1"/>
</dbReference>
<keyword evidence="5 16" id="KW-0732">Signal</keyword>
<keyword evidence="15" id="KW-1133">Transmembrane helix</keyword>
<evidence type="ECO:0000256" key="11">
    <source>
        <dbReference type="ARBA" id="ARBA00047899"/>
    </source>
</evidence>
<protein>
    <recommendedName>
        <fullName evidence="13">Receptor-like serine/threonine-protein kinase</fullName>
        <ecNumber evidence="13">2.7.11.1</ecNumber>
    </recommendedName>
</protein>
<sequence>MAVALSVEMLLFSLFLLPISVISQNNGRVAVGSSLTATIGDSSSWLSPSGDFAFGFSPLGNNDLFLLSIWYANIPDKTVVWYAYDGNNPMVAPRGSVLNLTANSGLVLNNPQGGEIWKSEITLGTVANGVMNDTGNFVLQHQNSGSLWETFSNPTDTVLPGQTIERNGKLSCRQSETNYTKGRFQLRLQDDGNLVLISVNLTTDKTKKAYFSTKTTAGNVPGSQGKELVFSSSGDMFVLRENDGRVPLKGTEGVSVRDNYKRATLDFDGIFALYSHPKYFTGNASWISPLVYMPDDICVRLGVGVCGYNSTCKLKPDKRPTCECPIGFSFLDPKDIYRGCKPDLSRKSVTRVESVLLADKWVWIGISIAAALVLCTAYYLLRRRRSAPASAGENQTTIENEMIIFMKSKRHHDFSVFSYSSIVAATSNFAEENKLGQGGFGPVYKGKLAAGQEIAVKRLSKCSGQGTSEFKNELILIYELQHTNLVHLFGFCIHGEEMMLIYEYLQNKSLDHFLFHPIRGLLLDWKKRFSILEGIAQGLLYLHKYSRKKVIHRDVKASNILLDENMNPKISDFGMARIFTQNELEANTRKVVGTLGYMPPESVGGIISVKSDVYSFGVLMLEIISGRKNNSFYNDDRALNLVGYAWELWKEGAGLELMDPTLGNSFIKEQLLRCIHVGLLCVEENAADRPTMSDVISMLTNESFRLASPTKPAFFVGRRTVEAGISGNQQLETVASANYMSSSDFEAR</sequence>
<dbReference type="AlphaFoldDB" id="A0A540NCM6"/>
<dbReference type="FunFam" id="2.90.10.10:FF:000013">
    <property type="entry name" value="G-type lectin S-receptor-like serine/threonine-protein kinase LECRK1"/>
    <property type="match status" value="1"/>
</dbReference>
<comment type="similarity">
    <text evidence="13">Belongs to the protein kinase superfamily. Ser/Thr protein kinase family.</text>
</comment>
<feature type="signal peptide" evidence="16">
    <location>
        <begin position="1"/>
        <end position="23"/>
    </location>
</feature>
<dbReference type="InterPro" id="IPR001480">
    <property type="entry name" value="Bulb-type_lectin_dom"/>
</dbReference>
<dbReference type="InterPro" id="IPR000742">
    <property type="entry name" value="EGF"/>
</dbReference>
<dbReference type="InterPro" id="IPR000719">
    <property type="entry name" value="Prot_kinase_dom"/>
</dbReference>
<dbReference type="SUPFAM" id="SSF51110">
    <property type="entry name" value="alpha-D-mannose-specific plant lectins"/>
    <property type="match status" value="1"/>
</dbReference>
<name>A0A540NCM6_MALBA</name>
<evidence type="ECO:0000256" key="3">
    <source>
        <dbReference type="ARBA" id="ARBA00022527"/>
    </source>
</evidence>
<dbReference type="InterPro" id="IPR036426">
    <property type="entry name" value="Bulb-type_lectin_dom_sf"/>
</dbReference>
<feature type="transmembrane region" description="Helical" evidence="15">
    <location>
        <begin position="361"/>
        <end position="381"/>
    </location>
</feature>
<feature type="chain" id="PRO_5021881541" description="Receptor-like serine/threonine-protein kinase" evidence="16">
    <location>
        <begin position="24"/>
        <end position="748"/>
    </location>
</feature>
<dbReference type="InterPro" id="IPR011009">
    <property type="entry name" value="Kinase-like_dom_sf"/>
</dbReference>
<dbReference type="SMART" id="SM00220">
    <property type="entry name" value="S_TKc"/>
    <property type="match status" value="1"/>
</dbReference>
<feature type="domain" description="Protein kinase" evidence="17">
    <location>
        <begin position="429"/>
        <end position="704"/>
    </location>
</feature>
<dbReference type="Proteomes" id="UP000315295">
    <property type="component" value="Unassembled WGS sequence"/>
</dbReference>
<dbReference type="CDD" id="cd14066">
    <property type="entry name" value="STKc_IRAK"/>
    <property type="match status" value="1"/>
</dbReference>
<comment type="catalytic activity">
    <reaction evidence="12 13">
        <text>L-seryl-[protein] + ATP = O-phospho-L-seryl-[protein] + ADP + H(+)</text>
        <dbReference type="Rhea" id="RHEA:17989"/>
        <dbReference type="Rhea" id="RHEA-COMP:9863"/>
        <dbReference type="Rhea" id="RHEA-COMP:11604"/>
        <dbReference type="ChEBI" id="CHEBI:15378"/>
        <dbReference type="ChEBI" id="CHEBI:29999"/>
        <dbReference type="ChEBI" id="CHEBI:30616"/>
        <dbReference type="ChEBI" id="CHEBI:83421"/>
        <dbReference type="ChEBI" id="CHEBI:456216"/>
        <dbReference type="EC" id="2.7.11.1"/>
    </reaction>
</comment>
<dbReference type="PIRSF" id="PIRSF000641">
    <property type="entry name" value="SRK"/>
    <property type="match status" value="1"/>
</dbReference>
<keyword evidence="8 13" id="KW-0067">ATP-binding</keyword>
<evidence type="ECO:0000256" key="2">
    <source>
        <dbReference type="ARBA" id="ARBA00022475"/>
    </source>
</evidence>
<dbReference type="GO" id="GO:0106310">
    <property type="term" value="F:protein serine kinase activity"/>
    <property type="evidence" value="ECO:0007669"/>
    <property type="project" value="RHEA"/>
</dbReference>
<dbReference type="InterPro" id="IPR001245">
    <property type="entry name" value="Ser-Thr/Tyr_kinase_cat_dom"/>
</dbReference>
<evidence type="ECO:0000313" key="20">
    <source>
        <dbReference type="EMBL" id="TQE08778.1"/>
    </source>
</evidence>
<dbReference type="Gene3D" id="2.90.10.10">
    <property type="entry name" value="Bulb-type lectin domain"/>
    <property type="match status" value="2"/>
</dbReference>
<dbReference type="Pfam" id="PF07714">
    <property type="entry name" value="PK_Tyr_Ser-Thr"/>
    <property type="match status" value="1"/>
</dbReference>
<dbReference type="InterPro" id="IPR024171">
    <property type="entry name" value="SRK-like_kinase"/>
</dbReference>
<dbReference type="FunFam" id="1.10.510.10:FF:000060">
    <property type="entry name" value="G-type lectin S-receptor-like serine/threonine-protein kinase"/>
    <property type="match status" value="1"/>
</dbReference>
<dbReference type="STRING" id="106549.A0A540NCM6"/>
<keyword evidence="10" id="KW-0325">Glycoprotein</keyword>
<evidence type="ECO:0000256" key="6">
    <source>
        <dbReference type="ARBA" id="ARBA00022741"/>
    </source>
</evidence>
<dbReference type="EMBL" id="VIEB01000066">
    <property type="protein sequence ID" value="TQE08778.1"/>
    <property type="molecule type" value="Genomic_DNA"/>
</dbReference>
<evidence type="ECO:0000256" key="14">
    <source>
        <dbReference type="PROSITE-ProRule" id="PRU00076"/>
    </source>
</evidence>
<comment type="subcellular location">
    <subcellularLocation>
        <location evidence="1">Cell membrane</location>
        <topology evidence="1">Single-pass type I membrane protein</topology>
    </subcellularLocation>
</comment>
<keyword evidence="6 13" id="KW-0547">Nucleotide-binding</keyword>
<evidence type="ECO:0000256" key="1">
    <source>
        <dbReference type="ARBA" id="ARBA00004251"/>
    </source>
</evidence>
<comment type="catalytic activity">
    <reaction evidence="11 13">
        <text>L-threonyl-[protein] + ATP = O-phospho-L-threonyl-[protein] + ADP + H(+)</text>
        <dbReference type="Rhea" id="RHEA:46608"/>
        <dbReference type="Rhea" id="RHEA-COMP:11060"/>
        <dbReference type="Rhea" id="RHEA-COMP:11605"/>
        <dbReference type="ChEBI" id="CHEBI:15378"/>
        <dbReference type="ChEBI" id="CHEBI:30013"/>
        <dbReference type="ChEBI" id="CHEBI:30616"/>
        <dbReference type="ChEBI" id="CHEBI:61977"/>
        <dbReference type="ChEBI" id="CHEBI:456216"/>
        <dbReference type="EC" id="2.7.11.1"/>
    </reaction>
</comment>
<evidence type="ECO:0000256" key="10">
    <source>
        <dbReference type="ARBA" id="ARBA00023180"/>
    </source>
</evidence>
<dbReference type="GO" id="GO:0004674">
    <property type="term" value="F:protein serine/threonine kinase activity"/>
    <property type="evidence" value="ECO:0007669"/>
    <property type="project" value="UniProtKB-KW"/>
</dbReference>
<organism evidence="20 21">
    <name type="scientific">Malus baccata</name>
    <name type="common">Siberian crab apple</name>
    <name type="synonym">Pyrus baccata</name>
    <dbReference type="NCBI Taxonomy" id="106549"/>
    <lineage>
        <taxon>Eukaryota</taxon>
        <taxon>Viridiplantae</taxon>
        <taxon>Streptophyta</taxon>
        <taxon>Embryophyta</taxon>
        <taxon>Tracheophyta</taxon>
        <taxon>Spermatophyta</taxon>
        <taxon>Magnoliopsida</taxon>
        <taxon>eudicotyledons</taxon>
        <taxon>Gunneridae</taxon>
        <taxon>Pentapetalae</taxon>
        <taxon>rosids</taxon>
        <taxon>fabids</taxon>
        <taxon>Rosales</taxon>
        <taxon>Rosaceae</taxon>
        <taxon>Amygdaloideae</taxon>
        <taxon>Maleae</taxon>
        <taxon>Malus</taxon>
    </lineage>
</organism>
<dbReference type="PROSITE" id="PS00108">
    <property type="entry name" value="PROTEIN_KINASE_ST"/>
    <property type="match status" value="1"/>
</dbReference>